<accession>A0A2S9XXK9</accession>
<evidence type="ECO:0000313" key="1">
    <source>
        <dbReference type="EMBL" id="PRP97461.1"/>
    </source>
</evidence>
<sequence>MVAACQTLGSYGLLVNAAPPYFVIMGFLSMLSATTVHSQAERASLGSLAAASAG</sequence>
<gene>
    <name evidence="1" type="ORF">ENSA5_34050</name>
</gene>
<keyword evidence="2" id="KW-1185">Reference proteome</keyword>
<protein>
    <submittedName>
        <fullName evidence="1">Uncharacterized protein</fullName>
    </submittedName>
</protein>
<proteinExistence type="predicted"/>
<dbReference type="Proteomes" id="UP000237968">
    <property type="component" value="Unassembled WGS sequence"/>
</dbReference>
<evidence type="ECO:0000313" key="2">
    <source>
        <dbReference type="Proteomes" id="UP000237968"/>
    </source>
</evidence>
<reference evidence="1 2" key="1">
    <citation type="submission" date="2018-03" db="EMBL/GenBank/DDBJ databases">
        <title>Draft Genome Sequences of the Obligatory Marine Myxobacteria Enhygromyxa salina SWB005.</title>
        <authorList>
            <person name="Poehlein A."/>
            <person name="Moghaddam J.A."/>
            <person name="Harms H."/>
            <person name="Alanjari M."/>
            <person name="Koenig G.M."/>
            <person name="Daniel R."/>
            <person name="Schaeberle T.F."/>
        </authorList>
    </citation>
    <scope>NUCLEOTIDE SEQUENCE [LARGE SCALE GENOMIC DNA]</scope>
    <source>
        <strain evidence="1 2">SWB005</strain>
    </source>
</reference>
<dbReference type="EMBL" id="PVNK01000157">
    <property type="protein sequence ID" value="PRP97461.1"/>
    <property type="molecule type" value="Genomic_DNA"/>
</dbReference>
<comment type="caution">
    <text evidence="1">The sequence shown here is derived from an EMBL/GenBank/DDBJ whole genome shotgun (WGS) entry which is preliminary data.</text>
</comment>
<name>A0A2S9XXK9_9BACT</name>
<dbReference type="AlphaFoldDB" id="A0A2S9XXK9"/>
<organism evidence="1 2">
    <name type="scientific">Enhygromyxa salina</name>
    <dbReference type="NCBI Taxonomy" id="215803"/>
    <lineage>
        <taxon>Bacteria</taxon>
        <taxon>Pseudomonadati</taxon>
        <taxon>Myxococcota</taxon>
        <taxon>Polyangia</taxon>
        <taxon>Nannocystales</taxon>
        <taxon>Nannocystaceae</taxon>
        <taxon>Enhygromyxa</taxon>
    </lineage>
</organism>